<comment type="caution">
    <text evidence="1">The sequence shown here is derived from an EMBL/GenBank/DDBJ whole genome shotgun (WGS) entry which is preliminary data.</text>
</comment>
<dbReference type="OrthoDB" id="6455687at2"/>
<evidence type="ECO:0000313" key="2">
    <source>
        <dbReference type="Proteomes" id="UP000275331"/>
    </source>
</evidence>
<protein>
    <submittedName>
        <fullName evidence="1">Uncharacterized protein</fullName>
    </submittedName>
</protein>
<dbReference type="AlphaFoldDB" id="A0A3R9F7A0"/>
<evidence type="ECO:0000313" key="1">
    <source>
        <dbReference type="EMBL" id="RSE27385.1"/>
    </source>
</evidence>
<proteinExistence type="predicted"/>
<gene>
    <name evidence="1" type="ORF">EGT71_08765</name>
</gene>
<dbReference type="Proteomes" id="UP000275331">
    <property type="component" value="Unassembled WGS sequence"/>
</dbReference>
<reference evidence="1 2" key="1">
    <citation type="submission" date="2018-10" db="EMBL/GenBank/DDBJ databases">
        <title>Transmission dynamics of multidrug resistant bacteria on intensive care unit surfaces.</title>
        <authorList>
            <person name="D'Souza A.W."/>
            <person name="Potter R.F."/>
            <person name="Wallace M."/>
            <person name="Shupe A."/>
            <person name="Patel S."/>
            <person name="Sun S."/>
            <person name="Gul D."/>
            <person name="Kwon J.H."/>
            <person name="Andleeb S."/>
            <person name="Burnham C.-A.D."/>
            <person name="Dantas G."/>
        </authorList>
    </citation>
    <scope>NUCLEOTIDE SEQUENCE [LARGE SCALE GENOMIC DNA]</scope>
    <source>
        <strain evidence="1 2">AS_373</strain>
    </source>
</reference>
<sequence length="62" mass="7396">MLNRAVLEEAIMVTAELQGHELNGRDRLMVRNRVAVCLAAKERHRQRMDAKPYQWRKPERPR</sequence>
<dbReference type="EMBL" id="RHXB01000004">
    <property type="protein sequence ID" value="RSE27385.1"/>
    <property type="molecule type" value="Genomic_DNA"/>
</dbReference>
<organism evidence="1 2">
    <name type="scientific">Atlantibacter subterraneus</name>
    <dbReference type="NCBI Taxonomy" id="255519"/>
    <lineage>
        <taxon>Bacteria</taxon>
        <taxon>Pseudomonadati</taxon>
        <taxon>Pseudomonadota</taxon>
        <taxon>Gammaproteobacteria</taxon>
        <taxon>Enterobacterales</taxon>
        <taxon>Enterobacteriaceae</taxon>
        <taxon>Atlantibacter</taxon>
    </lineage>
</organism>
<name>A0A3R9F7A0_9ENTR</name>
<accession>A0A3R9F7A0</accession>